<evidence type="ECO:0000313" key="1">
    <source>
        <dbReference type="EMBL" id="KAK1858182.1"/>
    </source>
</evidence>
<dbReference type="Proteomes" id="UP000798662">
    <property type="component" value="Chromosome 1"/>
</dbReference>
<sequence length="221" mass="22634">MARSSTTVAAAACVVVAVLASAVAATPRPADLFPTAVQVRAKFDDAAFVIDTTKIEGNPNHAGNIRGINQGAFPVLGLPEVDSSLALISLAENAHNLPHTHPRASETLLLLKGKLEVFIVEENGPGDVRVIENTIRPGGVAVFPKGLLHGQRCVARDGCKGAAVLGSGDPGVITVSARLCDAPVEAVAAALGVPEGVATRVCDRISGNPGAGQPAKDKHRR</sequence>
<organism evidence="1 2">
    <name type="scientific">Pyropia yezoensis</name>
    <name type="common">Susabi-nori</name>
    <name type="synonym">Porphyra yezoensis</name>
    <dbReference type="NCBI Taxonomy" id="2788"/>
    <lineage>
        <taxon>Eukaryota</taxon>
        <taxon>Rhodophyta</taxon>
        <taxon>Bangiophyceae</taxon>
        <taxon>Bangiales</taxon>
        <taxon>Bangiaceae</taxon>
        <taxon>Pyropia</taxon>
    </lineage>
</organism>
<comment type="caution">
    <text evidence="1">The sequence shown here is derived from an EMBL/GenBank/DDBJ whole genome shotgun (WGS) entry which is preliminary data.</text>
</comment>
<evidence type="ECO:0000313" key="2">
    <source>
        <dbReference type="Proteomes" id="UP000798662"/>
    </source>
</evidence>
<name>A0ACC3BJV1_PYRYE</name>
<protein>
    <submittedName>
        <fullName evidence="1">Uncharacterized protein</fullName>
    </submittedName>
</protein>
<accession>A0ACC3BJV1</accession>
<keyword evidence="2" id="KW-1185">Reference proteome</keyword>
<reference evidence="1" key="1">
    <citation type="submission" date="2019-11" db="EMBL/GenBank/DDBJ databases">
        <title>Nori genome reveals adaptations in red seaweeds to the harsh intertidal environment.</title>
        <authorList>
            <person name="Wang D."/>
            <person name="Mao Y."/>
        </authorList>
    </citation>
    <scope>NUCLEOTIDE SEQUENCE</scope>
    <source>
        <tissue evidence="1">Gametophyte</tissue>
    </source>
</reference>
<gene>
    <name evidence="1" type="ORF">I4F81_000793</name>
</gene>
<proteinExistence type="predicted"/>
<dbReference type="EMBL" id="CM020618">
    <property type="protein sequence ID" value="KAK1858182.1"/>
    <property type="molecule type" value="Genomic_DNA"/>
</dbReference>